<organism evidence="4 5">
    <name type="scientific">Paragemmobacter aquarius</name>
    <dbReference type="NCBI Taxonomy" id="2169400"/>
    <lineage>
        <taxon>Bacteria</taxon>
        <taxon>Pseudomonadati</taxon>
        <taxon>Pseudomonadota</taxon>
        <taxon>Alphaproteobacteria</taxon>
        <taxon>Rhodobacterales</taxon>
        <taxon>Paracoccaceae</taxon>
        <taxon>Paragemmobacter</taxon>
    </lineage>
</organism>
<sequence>MAASQPSAHTIEPFDPERHDRAAFSCGVEQVDNYFQKTANKLAKADNVRLYVMVDPAGTVIGFYALNAHSVHFTDLPAKFARTRPSHGNIPAAYISMIGRDLRFRGGGYGGDLLVDALRRIAVAADAIGVAVVMLDVLDCGDPDRVARRKTLYESYGFLSQASNPSRMFLPVSIVRKLIVEDDDGQQKDVVLTELALPVQNLDRG</sequence>
<evidence type="ECO:0000256" key="2">
    <source>
        <dbReference type="ARBA" id="ARBA00022679"/>
    </source>
</evidence>
<keyword evidence="4" id="KW-0614">Plasmid</keyword>
<geneLocation type="plasmid" evidence="4">
    <name>unnamed2</name>
</geneLocation>
<dbReference type="RefSeq" id="WP_108437613.1">
    <property type="nucleotide sequence ID" value="NZ_CP028920.1"/>
</dbReference>
<evidence type="ECO:0000256" key="3">
    <source>
        <dbReference type="ARBA" id="ARBA00023315"/>
    </source>
</evidence>
<evidence type="ECO:0000313" key="5">
    <source>
        <dbReference type="Proteomes" id="UP000244496"/>
    </source>
</evidence>
<protein>
    <submittedName>
        <fullName evidence="4">GNAT family N-acetyltransferase</fullName>
    </submittedName>
</protein>
<dbReference type="EMBL" id="CP028920">
    <property type="protein sequence ID" value="AWB50813.1"/>
    <property type="molecule type" value="Genomic_DNA"/>
</dbReference>
<reference evidence="4 5" key="1">
    <citation type="submission" date="2018-04" db="EMBL/GenBank/DDBJ databases">
        <title>Genome sequencing of Gemmobacter.</title>
        <authorList>
            <person name="Yi H."/>
            <person name="Baek M.-G."/>
        </authorList>
    </citation>
    <scope>NUCLEOTIDE SEQUENCE [LARGE SCALE GENOMIC DNA]</scope>
    <source>
        <strain evidence="4 5">HYN0069</strain>
        <plasmid evidence="5">Plasmid unnamed2</plasmid>
    </source>
</reference>
<dbReference type="OrthoDB" id="9793394at2"/>
<keyword evidence="1" id="KW-1277">Toxin-antitoxin system</keyword>
<keyword evidence="5" id="KW-1185">Reference proteome</keyword>
<dbReference type="InterPro" id="IPR016181">
    <property type="entry name" value="Acyl_CoA_acyltransferase"/>
</dbReference>
<dbReference type="Proteomes" id="UP000244496">
    <property type="component" value="Plasmid unnamed2"/>
</dbReference>
<dbReference type="PANTHER" id="PTHR36449:SF1">
    <property type="entry name" value="ACETYLTRANSFERASE"/>
    <property type="match status" value="1"/>
</dbReference>
<dbReference type="KEGG" id="geh:HYN69_19735"/>
<dbReference type="SUPFAM" id="SSF55729">
    <property type="entry name" value="Acyl-CoA N-acyltransferases (Nat)"/>
    <property type="match status" value="1"/>
</dbReference>
<dbReference type="AlphaFoldDB" id="A0A2S0USN9"/>
<proteinExistence type="predicted"/>
<dbReference type="GO" id="GO:0016746">
    <property type="term" value="F:acyltransferase activity"/>
    <property type="evidence" value="ECO:0007669"/>
    <property type="project" value="UniProtKB-KW"/>
</dbReference>
<keyword evidence="2 4" id="KW-0808">Transferase</keyword>
<keyword evidence="3" id="KW-0012">Acyltransferase</keyword>
<evidence type="ECO:0000256" key="1">
    <source>
        <dbReference type="ARBA" id="ARBA00022649"/>
    </source>
</evidence>
<dbReference type="PANTHER" id="PTHR36449">
    <property type="entry name" value="ACETYLTRANSFERASE-RELATED"/>
    <property type="match status" value="1"/>
</dbReference>
<name>A0A2S0USN9_9RHOB</name>
<gene>
    <name evidence="4" type="ORF">HYN69_19735</name>
</gene>
<dbReference type="Gene3D" id="3.40.630.30">
    <property type="match status" value="1"/>
</dbReference>
<accession>A0A2S0USN9</accession>
<evidence type="ECO:0000313" key="4">
    <source>
        <dbReference type="EMBL" id="AWB50813.1"/>
    </source>
</evidence>